<evidence type="ECO:0000259" key="13">
    <source>
        <dbReference type="PROSITE" id="PS50157"/>
    </source>
</evidence>
<dbReference type="GO" id="GO:0005634">
    <property type="term" value="C:nucleus"/>
    <property type="evidence" value="ECO:0007669"/>
    <property type="project" value="UniProtKB-SubCell"/>
</dbReference>
<dbReference type="PANTHER" id="PTHR24393">
    <property type="entry name" value="ZINC FINGER PROTEIN"/>
    <property type="match status" value="1"/>
</dbReference>
<evidence type="ECO:0000256" key="12">
    <source>
        <dbReference type="SAM" id="MobiDB-lite"/>
    </source>
</evidence>
<feature type="domain" description="C2H2-type" evidence="13">
    <location>
        <begin position="256"/>
        <end position="283"/>
    </location>
</feature>
<feature type="region of interest" description="Disordered" evidence="12">
    <location>
        <begin position="114"/>
        <end position="164"/>
    </location>
</feature>
<dbReference type="InParanoid" id="A0A7M7J2H2"/>
<name>A0A7M7J2H2_VARDE</name>
<dbReference type="PROSITE" id="PS00028">
    <property type="entry name" value="ZINC_FINGER_C2H2_1"/>
    <property type="match status" value="4"/>
</dbReference>
<evidence type="ECO:0000256" key="1">
    <source>
        <dbReference type="ARBA" id="ARBA00004123"/>
    </source>
</evidence>
<dbReference type="EnsemblMetazoa" id="XM_022790140">
    <property type="protein sequence ID" value="XP_022645875"/>
    <property type="gene ID" value="LOC111243881"/>
</dbReference>
<evidence type="ECO:0000256" key="10">
    <source>
        <dbReference type="ARBA" id="ARBA00023242"/>
    </source>
</evidence>
<dbReference type="FunFam" id="3.30.160.60:FF:000912">
    <property type="entry name" value="Zinc finger protein 660"/>
    <property type="match status" value="2"/>
</dbReference>
<evidence type="ECO:0000256" key="5">
    <source>
        <dbReference type="ARBA" id="ARBA00022771"/>
    </source>
</evidence>
<evidence type="ECO:0000313" key="15">
    <source>
        <dbReference type="Proteomes" id="UP000594260"/>
    </source>
</evidence>
<dbReference type="Gene3D" id="3.30.160.60">
    <property type="entry name" value="Classic Zinc Finger"/>
    <property type="match status" value="5"/>
</dbReference>
<feature type="domain" description="C2H2-type" evidence="13">
    <location>
        <begin position="200"/>
        <end position="227"/>
    </location>
</feature>
<comment type="subcellular location">
    <subcellularLocation>
        <location evidence="1">Nucleus</location>
    </subcellularLocation>
</comment>
<feature type="region of interest" description="Disordered" evidence="12">
    <location>
        <begin position="611"/>
        <end position="678"/>
    </location>
</feature>
<dbReference type="GO" id="GO:0001228">
    <property type="term" value="F:DNA-binding transcription activator activity, RNA polymerase II-specific"/>
    <property type="evidence" value="ECO:0007669"/>
    <property type="project" value="TreeGrafter"/>
</dbReference>
<keyword evidence="7" id="KW-0805">Transcription regulation</keyword>
<dbReference type="FunFam" id="3.30.160.60:FF:000145">
    <property type="entry name" value="Zinc finger protein 574"/>
    <property type="match status" value="1"/>
</dbReference>
<feature type="region of interest" description="Disordered" evidence="12">
    <location>
        <begin position="522"/>
        <end position="595"/>
    </location>
</feature>
<keyword evidence="6" id="KW-0862">Zinc</keyword>
<dbReference type="GO" id="GO:0000978">
    <property type="term" value="F:RNA polymerase II cis-regulatory region sequence-specific DNA binding"/>
    <property type="evidence" value="ECO:0007669"/>
    <property type="project" value="TreeGrafter"/>
</dbReference>
<feature type="region of interest" description="Disordered" evidence="12">
    <location>
        <begin position="1"/>
        <end position="23"/>
    </location>
</feature>
<organism evidence="14 15">
    <name type="scientific">Varroa destructor</name>
    <name type="common">Honeybee mite</name>
    <dbReference type="NCBI Taxonomy" id="109461"/>
    <lineage>
        <taxon>Eukaryota</taxon>
        <taxon>Metazoa</taxon>
        <taxon>Ecdysozoa</taxon>
        <taxon>Arthropoda</taxon>
        <taxon>Chelicerata</taxon>
        <taxon>Arachnida</taxon>
        <taxon>Acari</taxon>
        <taxon>Parasitiformes</taxon>
        <taxon>Mesostigmata</taxon>
        <taxon>Gamasina</taxon>
        <taxon>Dermanyssoidea</taxon>
        <taxon>Varroidae</taxon>
        <taxon>Varroa</taxon>
    </lineage>
</organism>
<evidence type="ECO:0000256" key="2">
    <source>
        <dbReference type="ARBA" id="ARBA00006991"/>
    </source>
</evidence>
<keyword evidence="3" id="KW-0479">Metal-binding</keyword>
<dbReference type="GeneID" id="111243881"/>
<dbReference type="RefSeq" id="XP_022645875.1">
    <property type="nucleotide sequence ID" value="XM_022790140.1"/>
</dbReference>
<keyword evidence="10" id="KW-0539">Nucleus</keyword>
<keyword evidence="4" id="KW-0677">Repeat</keyword>
<feature type="region of interest" description="Disordered" evidence="12">
    <location>
        <begin position="301"/>
        <end position="372"/>
    </location>
</feature>
<dbReference type="GO" id="GO:0008270">
    <property type="term" value="F:zinc ion binding"/>
    <property type="evidence" value="ECO:0007669"/>
    <property type="project" value="UniProtKB-KW"/>
</dbReference>
<protein>
    <recommendedName>
        <fullName evidence="13">C2H2-type domain-containing protein</fullName>
    </recommendedName>
</protein>
<feature type="compositionally biased region" description="Basic and acidic residues" evidence="12">
    <location>
        <begin position="611"/>
        <end position="625"/>
    </location>
</feature>
<dbReference type="SMART" id="SM00355">
    <property type="entry name" value="ZnF_C2H2"/>
    <property type="match status" value="4"/>
</dbReference>
<keyword evidence="8" id="KW-0238">DNA-binding</keyword>
<evidence type="ECO:0000256" key="6">
    <source>
        <dbReference type="ARBA" id="ARBA00022833"/>
    </source>
</evidence>
<dbReference type="SUPFAM" id="SSF57667">
    <property type="entry name" value="beta-beta-alpha zinc fingers"/>
    <property type="match status" value="3"/>
</dbReference>
<feature type="domain" description="C2H2-type" evidence="13">
    <location>
        <begin position="172"/>
        <end position="199"/>
    </location>
</feature>
<feature type="compositionally biased region" description="Polar residues" evidence="12">
    <location>
        <begin position="114"/>
        <end position="126"/>
    </location>
</feature>
<evidence type="ECO:0000256" key="3">
    <source>
        <dbReference type="ARBA" id="ARBA00022723"/>
    </source>
</evidence>
<feature type="compositionally biased region" description="Low complexity" evidence="12">
    <location>
        <begin position="542"/>
        <end position="563"/>
    </location>
</feature>
<dbReference type="Pfam" id="PF00096">
    <property type="entry name" value="zf-C2H2"/>
    <property type="match status" value="3"/>
</dbReference>
<dbReference type="InterPro" id="IPR013087">
    <property type="entry name" value="Znf_C2H2_type"/>
</dbReference>
<dbReference type="OMA" id="TMDAKPT"/>
<dbReference type="PANTHER" id="PTHR24393:SF15">
    <property type="entry name" value="IP01243P-RELATED"/>
    <property type="match status" value="1"/>
</dbReference>
<feature type="compositionally biased region" description="Polar residues" evidence="12">
    <location>
        <begin position="136"/>
        <end position="146"/>
    </location>
</feature>
<evidence type="ECO:0000256" key="4">
    <source>
        <dbReference type="ARBA" id="ARBA00022737"/>
    </source>
</evidence>
<keyword evidence="15" id="KW-1185">Reference proteome</keyword>
<evidence type="ECO:0000313" key="14">
    <source>
        <dbReference type="EnsemblMetazoa" id="XP_022645875"/>
    </source>
</evidence>
<evidence type="ECO:0000256" key="9">
    <source>
        <dbReference type="ARBA" id="ARBA00023163"/>
    </source>
</evidence>
<feature type="compositionally biased region" description="Basic and acidic residues" evidence="12">
    <location>
        <begin position="580"/>
        <end position="595"/>
    </location>
</feature>
<keyword evidence="9" id="KW-0804">Transcription</keyword>
<dbReference type="InterPro" id="IPR036236">
    <property type="entry name" value="Znf_C2H2_sf"/>
</dbReference>
<evidence type="ECO:0000256" key="8">
    <source>
        <dbReference type="ARBA" id="ARBA00023125"/>
    </source>
</evidence>
<proteinExistence type="inferred from homology"/>
<reference evidence="14" key="1">
    <citation type="submission" date="2021-01" db="UniProtKB">
        <authorList>
            <consortium name="EnsemblMetazoa"/>
        </authorList>
    </citation>
    <scope>IDENTIFICATION</scope>
</reference>
<feature type="compositionally biased region" description="Low complexity" evidence="12">
    <location>
        <begin position="147"/>
        <end position="164"/>
    </location>
</feature>
<comment type="similarity">
    <text evidence="2">Belongs to the krueppel C2H2-type zinc-finger protein family.</text>
</comment>
<sequence>MHRQCPVLRRRSTGQKKMKQEGAGRSVQLFKASPLLLLLSILPLMLMFLCTVTAVTTMDAKPTPKIAVAVARMKESTDAGGNGGGGGLGGPTMLPYRLGLAQFFNLSFPTSTLADTQPPTASSTTGDDLILPLPSGTKTGNGTSGRSANSPTNGSSSAANAAANGQNRDKLFQCGVCSRSFGYKHVLQNHERTHTGEKPFECKECKKRFTRDHHLKTHMRLHTGEKPYHCTHCERQFVQVANLRRHLRVHTGEKPYACELCSSKFSDSNQLKSHNLIHKGEKPFTCNLCMGRFRRRHHLMHHKCPKDPNGQAVVSSNDLGSSSPPSPDSPVLSSLSLVSVGSLGAKSPPPPLTSFDSTHTSPTAAQVTSMPPFTQLLRGSDISTTELLRQFQSPLPLTSLTPPTPSSPTLPALLPIPPAHLQLLQAQAAQASQARTQQPPSQLMASLVTLGTGALANIKLPTSAEKVSRRKPKHTVRILSAEQQRELFVAHRPPDSVQTEPLDMSAKKGGFVLGDVLRNNGADKLGRDNDKLPTSTGIDGVLDLSSSRSSSLRSDSELDAASSTAGHPFPDDDQSSLTPDPHDSHEVEADTAGDRDIGTMYDRMHHRISRHQHDPHHNDHEHDTMVDDDDDEDGDEAMMESEGSEGDLSLRKSLTPINPLGGGRHSNQPQAGKQVEVS</sequence>
<feature type="domain" description="C2H2-type" evidence="13">
    <location>
        <begin position="228"/>
        <end position="255"/>
    </location>
</feature>
<dbReference type="AlphaFoldDB" id="A0A7M7J2H2"/>
<feature type="compositionally biased region" description="Low complexity" evidence="12">
    <location>
        <begin position="313"/>
        <end position="343"/>
    </location>
</feature>
<dbReference type="KEGG" id="vde:111243881"/>
<evidence type="ECO:0000256" key="11">
    <source>
        <dbReference type="PROSITE-ProRule" id="PRU00042"/>
    </source>
</evidence>
<feature type="compositionally biased region" description="Polar residues" evidence="12">
    <location>
        <begin position="665"/>
        <end position="678"/>
    </location>
</feature>
<dbReference type="RefSeq" id="XP_022645876.1">
    <property type="nucleotide sequence ID" value="XM_022790141.1"/>
</dbReference>
<dbReference type="Proteomes" id="UP000594260">
    <property type="component" value="Unplaced"/>
</dbReference>
<feature type="compositionally biased region" description="Acidic residues" evidence="12">
    <location>
        <begin position="626"/>
        <end position="645"/>
    </location>
</feature>
<accession>A0A7M7J2H2</accession>
<keyword evidence="5 11" id="KW-0863">Zinc-finger</keyword>
<dbReference type="OrthoDB" id="654211at2759"/>
<feature type="compositionally biased region" description="Polar residues" evidence="12">
    <location>
        <begin position="354"/>
        <end position="372"/>
    </location>
</feature>
<feature type="compositionally biased region" description="Basic residues" evidence="12">
    <location>
        <begin position="1"/>
        <end position="17"/>
    </location>
</feature>
<dbReference type="EnsemblMetazoa" id="XM_022790141">
    <property type="protein sequence ID" value="XP_022645876"/>
    <property type="gene ID" value="LOC111243881"/>
</dbReference>
<evidence type="ECO:0000256" key="7">
    <source>
        <dbReference type="ARBA" id="ARBA00023015"/>
    </source>
</evidence>
<dbReference type="PROSITE" id="PS50157">
    <property type="entry name" value="ZINC_FINGER_C2H2_2"/>
    <property type="match status" value="4"/>
</dbReference>
<dbReference type="FunFam" id="3.30.160.60:FF:002343">
    <property type="entry name" value="Zinc finger protein 33A"/>
    <property type="match status" value="1"/>
</dbReference>